<dbReference type="RefSeq" id="XP_014566251.1">
    <property type="nucleotide sequence ID" value="XM_014710765.1"/>
</dbReference>
<dbReference type="GO" id="GO:0005634">
    <property type="term" value="C:nucleus"/>
    <property type="evidence" value="ECO:0007669"/>
    <property type="project" value="TreeGrafter"/>
</dbReference>
<evidence type="ECO:0000256" key="6">
    <source>
        <dbReference type="SAM" id="MobiDB-lite"/>
    </source>
</evidence>
<dbReference type="Proteomes" id="UP000009131">
    <property type="component" value="Unassembled WGS sequence"/>
</dbReference>
<evidence type="ECO:0000256" key="1">
    <source>
        <dbReference type="ARBA" id="ARBA00016973"/>
    </source>
</evidence>
<evidence type="ECO:0000259" key="7">
    <source>
        <dbReference type="PROSITE" id="PS50280"/>
    </source>
</evidence>
<dbReference type="Pfam" id="PF09273">
    <property type="entry name" value="Rubis-subs-bind"/>
    <property type="match status" value="1"/>
</dbReference>
<dbReference type="PIRSF" id="PIRSF011771">
    <property type="entry name" value="RMS1_SET"/>
    <property type="match status" value="1"/>
</dbReference>
<feature type="domain" description="SET" evidence="7">
    <location>
        <begin position="23"/>
        <end position="251"/>
    </location>
</feature>
<dbReference type="eggNOG" id="KOG1338">
    <property type="taxonomic scope" value="Eukaryota"/>
</dbReference>
<dbReference type="PANTHER" id="PTHR13271">
    <property type="entry name" value="UNCHARACTERIZED PUTATIVE METHYLTRANSFERASE"/>
    <property type="match status" value="1"/>
</dbReference>
<dbReference type="STRING" id="764103.G7E4P2"/>
<keyword evidence="2" id="KW-0489">Methyltransferase</keyword>
<dbReference type="InterPro" id="IPR015353">
    <property type="entry name" value="Rubisco_LSMT_subst-bd"/>
</dbReference>
<reference evidence="8 9" key="1">
    <citation type="journal article" date="2011" name="J. Gen. Appl. Microbiol.">
        <title>Draft genome sequencing of the enigmatic basidiomycete Mixia osmundae.</title>
        <authorList>
            <person name="Nishida H."/>
            <person name="Nagatsuka Y."/>
            <person name="Sugiyama J."/>
        </authorList>
    </citation>
    <scope>NUCLEOTIDE SEQUENCE [LARGE SCALE GENOMIC DNA]</scope>
    <source>
        <strain evidence="9">CBS 9802 / IAM 14324 / JCM 22182 / KY 12970</strain>
    </source>
</reference>
<dbReference type="OrthoDB" id="341421at2759"/>
<protein>
    <recommendedName>
        <fullName evidence="1">N-lysine methyltransferase SETD6</fullName>
    </recommendedName>
    <alternativeName>
        <fullName evidence="5">SET domain-containing protein 6</fullName>
    </alternativeName>
</protein>
<proteinExistence type="predicted"/>
<dbReference type="InterPro" id="IPR050600">
    <property type="entry name" value="SETD3_SETD6_MTase"/>
</dbReference>
<dbReference type="Gene3D" id="3.90.1410.10">
    <property type="entry name" value="set domain protein methyltransferase, domain 1"/>
    <property type="match status" value="1"/>
</dbReference>
<keyword evidence="3" id="KW-0808">Transferase</keyword>
<dbReference type="FunFam" id="3.90.1410.10:FF:000007">
    <property type="entry name" value="Ribosomal lysine N-methyltransferase 4"/>
    <property type="match status" value="1"/>
</dbReference>
<accession>G7E4P2</accession>
<gene>
    <name evidence="8" type="primary">Mo04481</name>
    <name evidence="8" type="ORF">E5Q_04481</name>
</gene>
<dbReference type="FunCoup" id="G7E4P2">
    <property type="interactions" value="157"/>
</dbReference>
<dbReference type="PROSITE" id="PS50280">
    <property type="entry name" value="SET"/>
    <property type="match status" value="1"/>
</dbReference>
<dbReference type="OMA" id="RVDWWLE"/>
<evidence type="ECO:0000256" key="3">
    <source>
        <dbReference type="ARBA" id="ARBA00022679"/>
    </source>
</evidence>
<keyword evidence="9" id="KW-1185">Reference proteome</keyword>
<dbReference type="AlphaFoldDB" id="G7E4P2"/>
<name>G7E4P2_MIXOS</name>
<dbReference type="GO" id="GO:0032259">
    <property type="term" value="P:methylation"/>
    <property type="evidence" value="ECO:0007669"/>
    <property type="project" value="UniProtKB-KW"/>
</dbReference>
<evidence type="ECO:0000313" key="9">
    <source>
        <dbReference type="Proteomes" id="UP000009131"/>
    </source>
</evidence>
<evidence type="ECO:0000256" key="4">
    <source>
        <dbReference type="ARBA" id="ARBA00022691"/>
    </source>
</evidence>
<reference evidence="8 9" key="2">
    <citation type="journal article" date="2012" name="Open Biol.">
        <title>Characteristics of nucleosomes and linker DNA regions on the genome of the basidiomycete Mixia osmundae revealed by mono- and dinucleosome mapping.</title>
        <authorList>
            <person name="Nishida H."/>
            <person name="Kondo S."/>
            <person name="Matsumoto T."/>
            <person name="Suzuki Y."/>
            <person name="Yoshikawa H."/>
            <person name="Taylor T.D."/>
            <person name="Sugiyama J."/>
        </authorList>
    </citation>
    <scope>NUCLEOTIDE SEQUENCE [LARGE SCALE GENOMIC DNA]</scope>
    <source>
        <strain evidence="9">CBS 9802 / IAM 14324 / JCM 22182 / KY 12970</strain>
    </source>
</reference>
<dbReference type="InterPro" id="IPR046341">
    <property type="entry name" value="SET_dom_sf"/>
</dbReference>
<dbReference type="InterPro" id="IPR036464">
    <property type="entry name" value="Rubisco_LSMT_subst-bd_sf"/>
</dbReference>
<evidence type="ECO:0000256" key="5">
    <source>
        <dbReference type="ARBA" id="ARBA00030096"/>
    </source>
</evidence>
<dbReference type="PANTHER" id="PTHR13271:SF34">
    <property type="entry name" value="N-LYSINE METHYLTRANSFERASE SETD6"/>
    <property type="match status" value="1"/>
</dbReference>
<dbReference type="InterPro" id="IPR011383">
    <property type="entry name" value="N-lys_methylase_SETD6"/>
</dbReference>
<dbReference type="HOGENOM" id="CLU_017135_0_0_1"/>
<comment type="caution">
    <text evidence="8">The sequence shown here is derived from an EMBL/GenBank/DDBJ whole genome shotgun (WGS) entry which is preliminary data.</text>
</comment>
<dbReference type="GO" id="GO:0016279">
    <property type="term" value="F:protein-lysine N-methyltransferase activity"/>
    <property type="evidence" value="ECO:0007669"/>
    <property type="project" value="InterPro"/>
</dbReference>
<sequence length="433" mass="48750">MATYEGLKVLLDWFKSNGGSVQPHVEFASYPDMGCGMRATSNLRSETELFSIPRSLVLSVHTSPLPKSLPDWSEISTQGWVGLILCLMYEQIDPASHWKRYLNSMPTCFDSLMFWSDDELRELQGSSVLDKIGREEAEGSYYSILVPYLSKHADIFKPLEAYSLALYHRCGSLILSRSFHVSNQDDSASDASDDDDAAYHEVETVGMVPMADVLNAKSGSANACLVYHPDALVMTTTKEIAAGEQIFNTYNDPPNADLLRRYGHVDEVNLNDNVEISADLIGCKDLERVDWLLDRLDDVYTLTQAEDLPEDFITAVKILTASKSEFRKIQKADDLPDDVLDEATAMRVREILQMRLAQYSSTIEEDESLLASSTMLTSRSRAALLVRLGEKRILAAHFARLPMPELSSREGNKRALSRKDQREERKRQRRDSS</sequence>
<dbReference type="SUPFAM" id="SSF82199">
    <property type="entry name" value="SET domain"/>
    <property type="match status" value="1"/>
</dbReference>
<dbReference type="EMBL" id="BABT02000142">
    <property type="protein sequence ID" value="GAA97802.1"/>
    <property type="molecule type" value="Genomic_DNA"/>
</dbReference>
<evidence type="ECO:0000256" key="2">
    <source>
        <dbReference type="ARBA" id="ARBA00022603"/>
    </source>
</evidence>
<dbReference type="InParanoid" id="G7E4P2"/>
<organism evidence="8 9">
    <name type="scientific">Mixia osmundae (strain CBS 9802 / IAM 14324 / JCM 22182 / KY 12970)</name>
    <dbReference type="NCBI Taxonomy" id="764103"/>
    <lineage>
        <taxon>Eukaryota</taxon>
        <taxon>Fungi</taxon>
        <taxon>Dikarya</taxon>
        <taxon>Basidiomycota</taxon>
        <taxon>Pucciniomycotina</taxon>
        <taxon>Mixiomycetes</taxon>
        <taxon>Mixiales</taxon>
        <taxon>Mixiaceae</taxon>
        <taxon>Mixia</taxon>
    </lineage>
</organism>
<feature type="compositionally biased region" description="Basic and acidic residues" evidence="6">
    <location>
        <begin position="407"/>
        <end position="433"/>
    </location>
</feature>
<dbReference type="SUPFAM" id="SSF81822">
    <property type="entry name" value="RuBisCo LSMT C-terminal, substrate-binding domain"/>
    <property type="match status" value="1"/>
</dbReference>
<feature type="region of interest" description="Disordered" evidence="6">
    <location>
        <begin position="404"/>
        <end position="433"/>
    </location>
</feature>
<evidence type="ECO:0000313" key="8">
    <source>
        <dbReference type="EMBL" id="GAA97802.1"/>
    </source>
</evidence>
<keyword evidence="4" id="KW-0949">S-adenosyl-L-methionine</keyword>
<dbReference type="Gene3D" id="3.90.1420.10">
    <property type="entry name" value="Rubisco LSMT, substrate-binding domain"/>
    <property type="match status" value="1"/>
</dbReference>
<dbReference type="InterPro" id="IPR001214">
    <property type="entry name" value="SET_dom"/>
</dbReference>